<reference evidence="1 2" key="1">
    <citation type="submission" date="2014-09" db="EMBL/GenBank/DDBJ databases">
        <title>Isolation and characterization of Aurantimonas altamirensis ON-56566 from clinical sample following a dog bite.</title>
        <authorList>
            <person name="Eshaghi A."/>
            <person name="Li A."/>
            <person name="Shahinas D."/>
            <person name="Bahn P."/>
            <person name="Kus J.V."/>
            <person name="Patel S.N."/>
        </authorList>
    </citation>
    <scope>NUCLEOTIDE SEQUENCE [LARGE SCALE GENOMIC DNA]</scope>
    <source>
        <strain evidence="1 2">ON-56566</strain>
    </source>
</reference>
<proteinExistence type="predicted"/>
<name>A0A0B1Q470_9HYPH</name>
<gene>
    <name evidence="1" type="ORF">LA66_11955</name>
</gene>
<dbReference type="OrthoDB" id="7783360at2"/>
<dbReference type="STRING" id="370622.LA66_11955"/>
<dbReference type="InterPro" id="IPR017853">
    <property type="entry name" value="GH"/>
</dbReference>
<dbReference type="SUPFAM" id="SSF51445">
    <property type="entry name" value="(Trans)glycosidases"/>
    <property type="match status" value="1"/>
</dbReference>
<dbReference type="EMBL" id="JRFJ01000003">
    <property type="protein sequence ID" value="KHJ54176.1"/>
    <property type="molecule type" value="Genomic_DNA"/>
</dbReference>
<evidence type="ECO:0008006" key="3">
    <source>
        <dbReference type="Google" id="ProtNLM"/>
    </source>
</evidence>
<comment type="caution">
    <text evidence="1">The sequence shown here is derived from an EMBL/GenBank/DDBJ whole genome shotgun (WGS) entry which is preliminary data.</text>
</comment>
<sequence length="475" mass="53607">MGLNLVGLPYWTTEHPFTNLAASASRWRVQRVNAPFTWDDPLPPMTDDRYPRMVPPGTFLESFLIHTKYRSHLKSDLTVRYDGRGRIGYYGGAVLLDRGEGFDRIRINRTDAPVIARLYETDPANPLHNLRLVEQEDGGGEMFRDAFLARLEGMQALRFMDWGQTNDSPLQSWDQRPKPGMFDLADRGIPVETMVALANRTGIAPWFTIPHLADDGYVERMAELVRDQLDPALPLYVEYSNEVWNEIFKQAAHAREEGLRLGLSSDPFEAQLKYHGQRSSEVIATFRRVFGADSKRVKGVFAGQAENPWTVDVVLSSQQARDNADLIAIAPYFGYSYGTPERAKDVSRWSLDRLFSELEKDVAGRTRDMMRAQSETAKRLGLPLAAYEAGQHLVGVAGQENDERLEALFIAANRDPRMGKLYRTYLDGWKAAGGGLMVLYTSMYDPGKWGSWGLLENEGETTSPKWEAVHGHINA</sequence>
<dbReference type="Proteomes" id="UP000030826">
    <property type="component" value="Unassembled WGS sequence"/>
</dbReference>
<evidence type="ECO:0000313" key="2">
    <source>
        <dbReference type="Proteomes" id="UP000030826"/>
    </source>
</evidence>
<dbReference type="AlphaFoldDB" id="A0A0B1Q470"/>
<evidence type="ECO:0000313" key="1">
    <source>
        <dbReference type="EMBL" id="KHJ54176.1"/>
    </source>
</evidence>
<organism evidence="1 2">
    <name type="scientific">Aureimonas altamirensis</name>
    <dbReference type="NCBI Taxonomy" id="370622"/>
    <lineage>
        <taxon>Bacteria</taxon>
        <taxon>Pseudomonadati</taxon>
        <taxon>Pseudomonadota</taxon>
        <taxon>Alphaproteobacteria</taxon>
        <taxon>Hyphomicrobiales</taxon>
        <taxon>Aurantimonadaceae</taxon>
        <taxon>Aureimonas</taxon>
    </lineage>
</organism>
<protein>
    <recommendedName>
        <fullName evidence="3">Cellulose-binding protein</fullName>
    </recommendedName>
</protein>
<accession>A0A0B1Q470</accession>